<dbReference type="InterPro" id="IPR036280">
    <property type="entry name" value="Multihaem_cyt_sf"/>
</dbReference>
<gene>
    <name evidence="3" type="ORF">MNBD_GAMMA14-204</name>
</gene>
<dbReference type="SUPFAM" id="SSF48695">
    <property type="entry name" value="Multiheme cytochromes"/>
    <property type="match status" value="1"/>
</dbReference>
<evidence type="ECO:0000256" key="2">
    <source>
        <dbReference type="SAM" id="Phobius"/>
    </source>
</evidence>
<sequence length="372" mass="43375">MKWHCRKLVKILIIVAWFITCTGVSYAFEDDEGCLLCHKYPKMGRITDDGVRRSYYILPHVFSRTVHRNVPCRDCHTYIQQLPHREVKTGVTCESECHSVKNPATGKNFSHKTINESYQKSTHGRKKVETGLNSDKPYCVTCHTNPLYNPAEKHPPKRITDRCVVCHEKRDFVNAWYNHTSRRIREVKRSSEEIVALCGSCHGDKELVERHIEAAREEGRELGRKFPIAFESYQESFHGKVTRYGLNKAANCLDCHADRDNYFLSVHEIRPSRDPLSPISEKRRTETCRNCHKYADRNYASIDPHPSNSLKDNPFRYWVEKIYGIVGDSVLVILIAMAAFETIGRRRDGVVWRIRHGSSWWRKSKRDRDRVV</sequence>
<proteinExistence type="predicted"/>
<feature type="transmembrane region" description="Helical" evidence="2">
    <location>
        <begin position="322"/>
        <end position="340"/>
    </location>
</feature>
<accession>A0A3B0Z659</accession>
<keyword evidence="2" id="KW-0812">Transmembrane</keyword>
<protein>
    <submittedName>
        <fullName evidence="3">Uncharacterized protein</fullName>
    </submittedName>
</protein>
<name>A0A3B0Z659_9ZZZZ</name>
<evidence type="ECO:0000313" key="3">
    <source>
        <dbReference type="EMBL" id="VAW81739.1"/>
    </source>
</evidence>
<reference evidence="3" key="1">
    <citation type="submission" date="2018-06" db="EMBL/GenBank/DDBJ databases">
        <authorList>
            <person name="Zhirakovskaya E."/>
        </authorList>
    </citation>
    <scope>NUCLEOTIDE SEQUENCE</scope>
</reference>
<organism evidence="3">
    <name type="scientific">hydrothermal vent metagenome</name>
    <dbReference type="NCBI Taxonomy" id="652676"/>
    <lineage>
        <taxon>unclassified sequences</taxon>
        <taxon>metagenomes</taxon>
        <taxon>ecological metagenomes</taxon>
    </lineage>
</organism>
<dbReference type="EMBL" id="UOFM01000422">
    <property type="protein sequence ID" value="VAW81739.1"/>
    <property type="molecule type" value="Genomic_DNA"/>
</dbReference>
<keyword evidence="2" id="KW-1133">Transmembrane helix</keyword>
<keyword evidence="1" id="KW-0732">Signal</keyword>
<keyword evidence="2" id="KW-0472">Membrane</keyword>
<evidence type="ECO:0000256" key="1">
    <source>
        <dbReference type="ARBA" id="ARBA00022729"/>
    </source>
</evidence>
<dbReference type="PANTHER" id="PTHR35038">
    <property type="entry name" value="DISSIMILATORY SULFITE REDUCTASE SIRA"/>
    <property type="match status" value="1"/>
</dbReference>
<dbReference type="AlphaFoldDB" id="A0A3B0Z659"/>
<dbReference type="InterPro" id="IPR051829">
    <property type="entry name" value="Multiheme_Cytochr_ET"/>
</dbReference>